<dbReference type="SUPFAM" id="SSF52540">
    <property type="entry name" value="P-loop containing nucleoside triphosphate hydrolases"/>
    <property type="match status" value="1"/>
</dbReference>
<dbReference type="EMBL" id="QXGB01000275">
    <property type="protein sequence ID" value="KAE9221533.1"/>
    <property type="molecule type" value="Genomic_DNA"/>
</dbReference>
<evidence type="ECO:0000313" key="14">
    <source>
        <dbReference type="Proteomes" id="UP000441208"/>
    </source>
</evidence>
<dbReference type="EMBL" id="QXGF01000315">
    <property type="protein sequence ID" value="KAE8942264.1"/>
    <property type="molecule type" value="Genomic_DNA"/>
</dbReference>
<evidence type="ECO:0000313" key="6">
    <source>
        <dbReference type="EMBL" id="KAE9221533.1"/>
    </source>
</evidence>
<evidence type="ECO:0000313" key="9">
    <source>
        <dbReference type="Proteomes" id="UP000429523"/>
    </source>
</evidence>
<name>A0A6A3F8G0_9STRA</name>
<keyword evidence="10" id="KW-1185">Reference proteome</keyword>
<dbReference type="Proteomes" id="UP000460718">
    <property type="component" value="Unassembled WGS sequence"/>
</dbReference>
<evidence type="ECO:0000313" key="2">
    <source>
        <dbReference type="EMBL" id="KAE9019179.1"/>
    </source>
</evidence>
<dbReference type="InterPro" id="IPR027417">
    <property type="entry name" value="P-loop_NTPase"/>
</dbReference>
<evidence type="ECO:0000313" key="12">
    <source>
        <dbReference type="Proteomes" id="UP000440367"/>
    </source>
</evidence>
<evidence type="ECO:0000313" key="8">
    <source>
        <dbReference type="EMBL" id="KAE9318547.1"/>
    </source>
</evidence>
<dbReference type="Proteomes" id="UP000440732">
    <property type="component" value="Unassembled WGS sequence"/>
</dbReference>
<dbReference type="EMBL" id="QXGD01000301">
    <property type="protein sequence ID" value="KAE9244141.1"/>
    <property type="molecule type" value="Genomic_DNA"/>
</dbReference>
<dbReference type="Proteomes" id="UP000429523">
    <property type="component" value="Unassembled WGS sequence"/>
</dbReference>
<evidence type="ECO:0000313" key="10">
    <source>
        <dbReference type="Proteomes" id="UP000433483"/>
    </source>
</evidence>
<dbReference type="EMBL" id="QXFX01000252">
    <property type="protein sequence ID" value="KAE9123554.1"/>
    <property type="molecule type" value="Genomic_DNA"/>
</dbReference>
<gene>
    <name evidence="8" type="ORF">PF001_g6311</name>
    <name evidence="7" type="ORF">PF002_g7917</name>
    <name evidence="6" type="ORF">PF005_g7052</name>
    <name evidence="5" type="ORF">PF006_g6383</name>
    <name evidence="3" type="ORF">PF007_g7230</name>
    <name evidence="1" type="ORF">PF009_g7967</name>
    <name evidence="4" type="ORF">PF010_g6349</name>
    <name evidence="2" type="ORF">PF011_g5939</name>
</gene>
<dbReference type="EMBL" id="QXFW01000243">
    <property type="protein sequence ID" value="KAE9019179.1"/>
    <property type="molecule type" value="Genomic_DNA"/>
</dbReference>
<evidence type="ECO:0000313" key="4">
    <source>
        <dbReference type="EMBL" id="KAE9123554.1"/>
    </source>
</evidence>
<dbReference type="Proteomes" id="UP000440367">
    <property type="component" value="Unassembled WGS sequence"/>
</dbReference>
<sequence length="522" mass="58521">MNQRNADVRELSVDGEKVLYREALTTRLIDLLDRRGVVLFSSPPMTGKTALAELVCRAVVKRNHSKDVVVSFSVLGGSKNDDFKSLIKENCGVSYDDVLGWASQGSTVYFVVDEAQLLYRKGDADPQKYSTPFWEMVQETFSNPACNIRVLMLATYGAHPDYDLLSIPVDIPQELRLGVEELNFTPDEMKEYVDKLFLGRACLQGDDLEKFQSCLWRLTGGHIGYCVTAIGSLNEKFKSSRRSGSLPPSAETWIRLMEQALKHENHEDDSVFEALNRLIAVREGVKTLDSKEFEVLGRVLDGNVDRSDVVVKKCIRLGILVKTVEGKIEFSSAAMRRFVLTRCIGRIQRAQDRPSTLQVLMLRAFSAINYDNFLFTIREGLSSVDLVESAWIREFYIAVSCCTPSGISVSAADFGANFGSPGCIDFAVQSGDEIWGIELLRQSGDLEERNRCFAADDTYSSLQLSDYCLIDFRLDSAEDRELIAIDLAKYDKLFVVSYDAEMSSVQLRNGASTWNLRGLRFA</sequence>
<dbReference type="Proteomes" id="UP000437068">
    <property type="component" value="Unassembled WGS sequence"/>
</dbReference>
<dbReference type="EMBL" id="QXGE01000251">
    <property type="protein sequence ID" value="KAE9318547.1"/>
    <property type="molecule type" value="Genomic_DNA"/>
</dbReference>
<accession>A0A6A3F8G0</accession>
<protein>
    <submittedName>
        <fullName evidence="1">Uncharacterized protein</fullName>
    </submittedName>
</protein>
<evidence type="ECO:0000313" key="5">
    <source>
        <dbReference type="EMBL" id="KAE9149098.1"/>
    </source>
</evidence>
<evidence type="ECO:0000313" key="7">
    <source>
        <dbReference type="EMBL" id="KAE9244141.1"/>
    </source>
</evidence>
<evidence type="ECO:0000313" key="3">
    <source>
        <dbReference type="EMBL" id="KAE9122984.1"/>
    </source>
</evidence>
<dbReference type="Proteomes" id="UP000433483">
    <property type="component" value="Unassembled WGS sequence"/>
</dbReference>
<evidence type="ECO:0000313" key="13">
    <source>
        <dbReference type="Proteomes" id="UP000440732"/>
    </source>
</evidence>
<dbReference type="Gene3D" id="3.40.50.300">
    <property type="entry name" value="P-loop containing nucleotide triphosphate hydrolases"/>
    <property type="match status" value="1"/>
</dbReference>
<evidence type="ECO:0000313" key="1">
    <source>
        <dbReference type="EMBL" id="KAE8942264.1"/>
    </source>
</evidence>
<evidence type="ECO:0000313" key="15">
    <source>
        <dbReference type="Proteomes" id="UP000460718"/>
    </source>
</evidence>
<dbReference type="EMBL" id="QXGA01000257">
    <property type="protein sequence ID" value="KAE9149098.1"/>
    <property type="molecule type" value="Genomic_DNA"/>
</dbReference>
<organism evidence="1 9">
    <name type="scientific">Phytophthora fragariae</name>
    <dbReference type="NCBI Taxonomy" id="53985"/>
    <lineage>
        <taxon>Eukaryota</taxon>
        <taxon>Sar</taxon>
        <taxon>Stramenopiles</taxon>
        <taxon>Oomycota</taxon>
        <taxon>Peronosporomycetes</taxon>
        <taxon>Peronosporales</taxon>
        <taxon>Peronosporaceae</taxon>
        <taxon>Phytophthora</taxon>
    </lineage>
</organism>
<dbReference type="AlphaFoldDB" id="A0A6A3F8G0"/>
<reference evidence="9 10" key="1">
    <citation type="submission" date="2018-08" db="EMBL/GenBank/DDBJ databases">
        <title>Genomic investigation of the strawberry pathogen Phytophthora fragariae indicates pathogenicity is determined by transcriptional variation in three key races.</title>
        <authorList>
            <person name="Adams T.M."/>
            <person name="Armitage A.D."/>
            <person name="Sobczyk M.K."/>
            <person name="Bates H.J."/>
            <person name="Dunwell J.M."/>
            <person name="Nellist C.F."/>
            <person name="Harrison R.J."/>
        </authorList>
    </citation>
    <scope>NUCLEOTIDE SEQUENCE [LARGE SCALE GENOMIC DNA]</scope>
    <source>
        <strain evidence="8 11">A4</strain>
        <strain evidence="7 12">BC-1</strain>
        <strain evidence="6 10">NOV-27</strain>
        <strain evidence="5 13">NOV-5</strain>
        <strain evidence="3 14">NOV-71</strain>
        <strain evidence="1 9">NOV-9</strain>
        <strain evidence="4 16">ONT-3</strain>
        <strain evidence="2 15">SCRP245</strain>
    </source>
</reference>
<evidence type="ECO:0000313" key="16">
    <source>
        <dbReference type="Proteomes" id="UP000488956"/>
    </source>
</evidence>
<dbReference type="Proteomes" id="UP000441208">
    <property type="component" value="Unassembled WGS sequence"/>
</dbReference>
<dbReference type="EMBL" id="QXFZ01000285">
    <property type="protein sequence ID" value="KAE9122984.1"/>
    <property type="molecule type" value="Genomic_DNA"/>
</dbReference>
<dbReference type="OrthoDB" id="158739at2759"/>
<dbReference type="Proteomes" id="UP000488956">
    <property type="component" value="Unassembled WGS sequence"/>
</dbReference>
<evidence type="ECO:0000313" key="11">
    <source>
        <dbReference type="Proteomes" id="UP000437068"/>
    </source>
</evidence>
<proteinExistence type="predicted"/>
<comment type="caution">
    <text evidence="1">The sequence shown here is derived from an EMBL/GenBank/DDBJ whole genome shotgun (WGS) entry which is preliminary data.</text>
</comment>